<evidence type="ECO:0000313" key="1">
    <source>
        <dbReference type="EMBL" id="CAB4131983.1"/>
    </source>
</evidence>
<gene>
    <name evidence="1" type="ORF">UFOVP135_63</name>
</gene>
<proteinExistence type="predicted"/>
<name>A0A6J5LFE4_9CAUD</name>
<protein>
    <submittedName>
        <fullName evidence="1">Uncharacterized protein</fullName>
    </submittedName>
</protein>
<organism evidence="1">
    <name type="scientific">uncultured Caudovirales phage</name>
    <dbReference type="NCBI Taxonomy" id="2100421"/>
    <lineage>
        <taxon>Viruses</taxon>
        <taxon>Duplodnaviria</taxon>
        <taxon>Heunggongvirae</taxon>
        <taxon>Uroviricota</taxon>
        <taxon>Caudoviricetes</taxon>
        <taxon>Peduoviridae</taxon>
        <taxon>Maltschvirus</taxon>
        <taxon>Maltschvirus maltsch</taxon>
    </lineage>
</organism>
<dbReference type="EMBL" id="LR796254">
    <property type="protein sequence ID" value="CAB4131983.1"/>
    <property type="molecule type" value="Genomic_DNA"/>
</dbReference>
<accession>A0A6J5LFE4</accession>
<reference evidence="1" key="1">
    <citation type="submission" date="2020-04" db="EMBL/GenBank/DDBJ databases">
        <authorList>
            <person name="Chiriac C."/>
            <person name="Salcher M."/>
            <person name="Ghai R."/>
            <person name="Kavagutti S V."/>
        </authorList>
    </citation>
    <scope>NUCLEOTIDE SEQUENCE</scope>
</reference>
<sequence>MINRSILPRMPERFAHWLCAGEDPFLLSSDQLLWFAAFVKEAERTE</sequence>